<dbReference type="Pfam" id="PF13577">
    <property type="entry name" value="SnoaL_4"/>
    <property type="match status" value="1"/>
</dbReference>
<dbReference type="InterPro" id="IPR037401">
    <property type="entry name" value="SnoaL-like"/>
</dbReference>
<dbReference type="EMBL" id="CP022278">
    <property type="protein sequence ID" value="ASK26570.1"/>
    <property type="molecule type" value="Genomic_DNA"/>
</dbReference>
<protein>
    <submittedName>
        <fullName evidence="1">Bile acid 7-alpha dehydratase</fullName>
    </submittedName>
</protein>
<evidence type="ECO:0000313" key="1">
    <source>
        <dbReference type="EMBL" id="ASK26570.1"/>
    </source>
</evidence>
<accession>A0A220RZB7</accession>
<dbReference type="AlphaFoldDB" id="A0A220RZB7"/>
<evidence type="ECO:0000313" key="2">
    <source>
        <dbReference type="Proteomes" id="UP000198238"/>
    </source>
</evidence>
<dbReference type="CDD" id="cd00531">
    <property type="entry name" value="NTF2_like"/>
    <property type="match status" value="1"/>
</dbReference>
<name>A0A220RZB7_9NEIS</name>
<proteinExistence type="predicted"/>
<organism evidence="1 2">
    <name type="scientific">Neisseria chenwenguii</name>
    <dbReference type="NCBI Taxonomy" id="1853278"/>
    <lineage>
        <taxon>Bacteria</taxon>
        <taxon>Pseudomonadati</taxon>
        <taxon>Pseudomonadota</taxon>
        <taxon>Betaproteobacteria</taxon>
        <taxon>Neisseriales</taxon>
        <taxon>Neisseriaceae</taxon>
        <taxon>Neisseria</taxon>
    </lineage>
</organism>
<reference evidence="1 2" key="1">
    <citation type="submission" date="2017-06" db="EMBL/GenBank/DDBJ databases">
        <title>Neisseria chenwenguii sp. nov., isolated from the intestinal contents of Tibetan Plateau Pika in Yushu, Qinghai Province, China.</title>
        <authorList>
            <person name="Zhang G."/>
        </authorList>
    </citation>
    <scope>NUCLEOTIDE SEQUENCE [LARGE SCALE GENOMIC DNA]</scope>
    <source>
        <strain evidence="1 2">10023</strain>
    </source>
</reference>
<dbReference type="Proteomes" id="UP000198238">
    <property type="component" value="Chromosome"/>
</dbReference>
<gene>
    <name evidence="1" type="ORF">BG910_01345</name>
</gene>
<dbReference type="OrthoDB" id="581683at2"/>
<dbReference type="RefSeq" id="WP_089035293.1">
    <property type="nucleotide sequence ID" value="NZ_CP022278.1"/>
</dbReference>
<dbReference type="InterPro" id="IPR032710">
    <property type="entry name" value="NTF2-like_dom_sf"/>
</dbReference>
<keyword evidence="2" id="KW-1185">Reference proteome</keyword>
<dbReference type="KEGG" id="nei:BG910_01345"/>
<dbReference type="Gene3D" id="3.10.450.50">
    <property type="match status" value="1"/>
</dbReference>
<dbReference type="SUPFAM" id="SSF54427">
    <property type="entry name" value="NTF2-like"/>
    <property type="match status" value="1"/>
</dbReference>
<sequence length="143" mass="16293">MTFNPLVERQAIKDLVDTFSNLADEKKVAEQMPLFTENAVVNTFIGGKLVFEMTGRAEIENVFTSFLADFHTVYHLNGQHTVTFQDETNATAINYCQVALVGEKDGKNLIHNHYVRYADTYQKVDGKWLIAKRIANFMISENL</sequence>